<dbReference type="Proteomes" id="UP000087171">
    <property type="component" value="Chromosome Ca3"/>
</dbReference>
<organism evidence="5 6">
    <name type="scientific">Cicer arietinum</name>
    <name type="common">Chickpea</name>
    <name type="synonym">Garbanzo</name>
    <dbReference type="NCBI Taxonomy" id="3827"/>
    <lineage>
        <taxon>Eukaryota</taxon>
        <taxon>Viridiplantae</taxon>
        <taxon>Streptophyta</taxon>
        <taxon>Embryophyta</taxon>
        <taxon>Tracheophyta</taxon>
        <taxon>Spermatophyta</taxon>
        <taxon>Magnoliopsida</taxon>
        <taxon>eudicotyledons</taxon>
        <taxon>Gunneridae</taxon>
        <taxon>Pentapetalae</taxon>
        <taxon>rosids</taxon>
        <taxon>fabids</taxon>
        <taxon>Fabales</taxon>
        <taxon>Fabaceae</taxon>
        <taxon>Papilionoideae</taxon>
        <taxon>50 kb inversion clade</taxon>
        <taxon>NPAAA clade</taxon>
        <taxon>Hologalegina</taxon>
        <taxon>IRL clade</taxon>
        <taxon>Cicereae</taxon>
        <taxon>Cicer</taxon>
    </lineage>
</organism>
<dbReference type="PANTHER" id="PTHR47936">
    <property type="entry name" value="PPR_LONG DOMAIN-CONTAINING PROTEIN"/>
    <property type="match status" value="1"/>
</dbReference>
<reference evidence="6" key="2">
    <citation type="submission" date="2025-08" db="UniProtKB">
        <authorList>
            <consortium name="RefSeq"/>
        </authorList>
    </citation>
    <scope>IDENTIFICATION</scope>
    <source>
        <tissue evidence="6">Etiolated seedlings</tissue>
    </source>
</reference>
<gene>
    <name evidence="6" type="primary">LOC101513018</name>
</gene>
<dbReference type="InterPro" id="IPR011990">
    <property type="entry name" value="TPR-like_helical_dom_sf"/>
</dbReference>
<keyword evidence="5" id="KW-1185">Reference proteome</keyword>
<feature type="region of interest" description="Disordered" evidence="4">
    <location>
        <begin position="33"/>
        <end position="55"/>
    </location>
</feature>
<dbReference type="PANTHER" id="PTHR47936:SF1">
    <property type="entry name" value="PENTATRICOPEPTIDE REPEAT-CONTAINING PROTEIN GUN1, CHLOROPLASTIC"/>
    <property type="match status" value="1"/>
</dbReference>
<protein>
    <submittedName>
        <fullName evidence="6">Pentatricopeptide repeat-containing protein At5g64320, mitochondrial-like</fullName>
    </submittedName>
</protein>
<evidence type="ECO:0000256" key="3">
    <source>
        <dbReference type="PROSITE-ProRule" id="PRU00708"/>
    </source>
</evidence>
<name>A0A1S2XSL3_CICAR</name>
<evidence type="ECO:0000313" key="5">
    <source>
        <dbReference type="Proteomes" id="UP000087171"/>
    </source>
</evidence>
<dbReference type="Pfam" id="PF01535">
    <property type="entry name" value="PPR"/>
    <property type="match status" value="3"/>
</dbReference>
<keyword evidence="2" id="KW-0677">Repeat</keyword>
<dbReference type="GeneID" id="101513018"/>
<proteinExistence type="inferred from homology"/>
<comment type="similarity">
    <text evidence="1">Belongs to the PPR family. P subfamily.</text>
</comment>
<reference evidence="5" key="1">
    <citation type="journal article" date="2013" name="Nat. Biotechnol.">
        <title>Draft genome sequence of chickpea (Cicer arietinum) provides a resource for trait improvement.</title>
        <authorList>
            <person name="Varshney R.K."/>
            <person name="Song C."/>
            <person name="Saxena R.K."/>
            <person name="Azam S."/>
            <person name="Yu S."/>
            <person name="Sharpe A.G."/>
            <person name="Cannon S."/>
            <person name="Baek J."/>
            <person name="Rosen B.D."/>
            <person name="Tar'an B."/>
            <person name="Millan T."/>
            <person name="Zhang X."/>
            <person name="Ramsay L.D."/>
            <person name="Iwata A."/>
            <person name="Wang Y."/>
            <person name="Nelson W."/>
            <person name="Farmer A.D."/>
            <person name="Gaur P.M."/>
            <person name="Soderlund C."/>
            <person name="Penmetsa R.V."/>
            <person name="Xu C."/>
            <person name="Bharti A.K."/>
            <person name="He W."/>
            <person name="Winter P."/>
            <person name="Zhao S."/>
            <person name="Hane J.K."/>
            <person name="Carrasquilla-Garcia N."/>
            <person name="Condie J.A."/>
            <person name="Upadhyaya H.D."/>
            <person name="Luo M.C."/>
            <person name="Thudi M."/>
            <person name="Gowda C.L."/>
            <person name="Singh N.P."/>
            <person name="Lichtenzveig J."/>
            <person name="Gali K.K."/>
            <person name="Rubio J."/>
            <person name="Nadarajan N."/>
            <person name="Dolezel J."/>
            <person name="Bansal K.C."/>
            <person name="Xu X."/>
            <person name="Edwards D."/>
            <person name="Zhang G."/>
            <person name="Kahl G."/>
            <person name="Gil J."/>
            <person name="Singh K.B."/>
            <person name="Datta S.K."/>
            <person name="Jackson S.A."/>
            <person name="Wang J."/>
            <person name="Cook D.R."/>
        </authorList>
    </citation>
    <scope>NUCLEOTIDE SEQUENCE [LARGE SCALE GENOMIC DNA]</scope>
    <source>
        <strain evidence="5">cv. CDC Frontier</strain>
    </source>
</reference>
<evidence type="ECO:0000256" key="4">
    <source>
        <dbReference type="SAM" id="MobiDB-lite"/>
    </source>
</evidence>
<dbReference type="PaxDb" id="3827-XP_004492944.1"/>
<dbReference type="OrthoDB" id="733434at2759"/>
<dbReference type="eggNOG" id="KOG4197">
    <property type="taxonomic scope" value="Eukaryota"/>
</dbReference>
<dbReference type="PROSITE" id="PS51375">
    <property type="entry name" value="PPR"/>
    <property type="match status" value="4"/>
</dbReference>
<feature type="repeat" description="PPR" evidence="3">
    <location>
        <begin position="438"/>
        <end position="472"/>
    </location>
</feature>
<feature type="compositionally biased region" description="Low complexity" evidence="4">
    <location>
        <begin position="33"/>
        <end position="52"/>
    </location>
</feature>
<dbReference type="Pfam" id="PF13041">
    <property type="entry name" value="PPR_2"/>
    <property type="match status" value="2"/>
</dbReference>
<evidence type="ECO:0000313" key="6">
    <source>
        <dbReference type="RefSeq" id="XP_004492944.1"/>
    </source>
</evidence>
<dbReference type="KEGG" id="cam:101513018"/>
<evidence type="ECO:0000256" key="1">
    <source>
        <dbReference type="ARBA" id="ARBA00007626"/>
    </source>
</evidence>
<dbReference type="GO" id="GO:0009507">
    <property type="term" value="C:chloroplast"/>
    <property type="evidence" value="ECO:0007669"/>
    <property type="project" value="TreeGrafter"/>
</dbReference>
<feature type="repeat" description="PPR" evidence="3">
    <location>
        <begin position="368"/>
        <end position="402"/>
    </location>
</feature>
<dbReference type="Gene3D" id="1.25.40.10">
    <property type="entry name" value="Tetratricopeptide repeat domain"/>
    <property type="match status" value="3"/>
</dbReference>
<dbReference type="AlphaFoldDB" id="A0A1S2XSL3"/>
<accession>A0A1S2XSL3</accession>
<evidence type="ECO:0000256" key="2">
    <source>
        <dbReference type="ARBA" id="ARBA00022737"/>
    </source>
</evidence>
<dbReference type="GO" id="GO:0031930">
    <property type="term" value="P:mitochondria-nucleus signaling pathway"/>
    <property type="evidence" value="ECO:0007669"/>
    <property type="project" value="TreeGrafter"/>
</dbReference>
<feature type="repeat" description="PPR" evidence="3">
    <location>
        <begin position="403"/>
        <end position="437"/>
    </location>
</feature>
<dbReference type="GO" id="GO:0010019">
    <property type="term" value="P:chloroplast-nucleus signaling pathway"/>
    <property type="evidence" value="ECO:0007669"/>
    <property type="project" value="TreeGrafter"/>
</dbReference>
<dbReference type="NCBIfam" id="TIGR00756">
    <property type="entry name" value="PPR"/>
    <property type="match status" value="3"/>
</dbReference>
<feature type="repeat" description="PPR" evidence="3">
    <location>
        <begin position="233"/>
        <end position="267"/>
    </location>
</feature>
<dbReference type="InterPro" id="IPR002885">
    <property type="entry name" value="PPR_rpt"/>
</dbReference>
<dbReference type="RefSeq" id="XP_004492944.1">
    <property type="nucleotide sequence ID" value="XM_004492887.3"/>
</dbReference>
<sequence>MLLCRTRNAVFKPSISFILCLYSSSSSNKNPNFTNPKTLSSKSLQPTSSSPSIQRLSPQTTLYSLLTDLVSCPTDTDSTIENVLDCYKGELTSNLVLRVLMSYNHLGRSKTLKFFSWAGTQMGFQFDDTVIEYMVDFFGRRKLFDDIKCLFMTVVAHKGKVSSKALSICIRFLGREGRINEALSLFEEMESVFGCKPDNLVCNNVLYVLCKKQSSVEMIELALSIFHKIESPDTYSCSNMIVGLCRLGRLEAALEIFRKMDKVGVHPTRSAVNILIGELCLMSSKEGFVEKVRVMNTRRPYSILVPNMGGNRGAIQPAIEVFFAVVNSGLLPGTFVVIKLMSELCRLGDTGEALKVLRIVEEKKLTCVQEGYSIVMKALCDHRRAEEAGNLFGRMLDIGLKPKLIVYNSVISMLCKLGDLDNATGVFEIMSKNRCLPDSLTYIALIHAHGEFKNWKVAYDLLIEMLSFGWIPHFHTSNLVDSLLREHDQLDLCIKLERKLENQKLHKLCKEGQLDAAYEKVKSMLEKGIHLSAYARDSFEHEFQKCGKLTIAHQLLENTQRVDEPQEINRT</sequence>